<dbReference type="Pfam" id="PF01055">
    <property type="entry name" value="Glyco_hydro_31_2nd"/>
    <property type="match status" value="1"/>
</dbReference>
<keyword evidence="2 4" id="KW-0378">Hydrolase</keyword>
<keyword evidence="3 4" id="KW-0326">Glycosidase</keyword>
<proteinExistence type="inferred from homology"/>
<dbReference type="GO" id="GO:0005975">
    <property type="term" value="P:carbohydrate metabolic process"/>
    <property type="evidence" value="ECO:0007669"/>
    <property type="project" value="InterPro"/>
</dbReference>
<sequence length="761" mass="85379">MKIPFKVINGSLLIFLLFLFQNCDKSKNQVSENDTTITIEVGEIHINIEKEGFRYDFRGVDGQLIAPAHPVSGLLIGRPDAKLAKVETTKLSKQANGLLEFDVVFSDSSSAKVKLELAQSGVKFSVHPSVAGDYDIVLRTGPLGPAYGMGDHAAFGDGSETLELDNFVRDPFNPDRRSNERMISNFAIFPKQGLAEVNIEPGAKLVRITNEENAQGSKKVREMPSFYYFFGSPEEIYRAFLKARKKEGHPVDKPKYAWFGVGWEAFGALAWNTDHITVADNIDTYLEYGYPLKWMVVGSGFWPSKPDEFNEIGNPNHLKSASQTAKKLQSTTSFGMWDETKYPDPKKFVDYFHQKGILFTIGLRIGFVPGGPFTDEGLEQGYFLKTGEGEEILGKPGFPTVPVYYLDTKNPEAVAWYVALCQKWLDYGVDGFKEDLYGFSTSILQDDFVDVVNHALMDKGVYIMGRNNYLGSPVDIHRYNDFNFSQIQDRGPINGLAYAFSGFPNVYPDIVGGTGLASESFGPDKEKKKVYLVRYAQYAALNPSMSFGFGPWNYGAEVNRLCLEAAKLHDRLHPYFYSNAIKAYQTGFPHTMIPLPLAFPQDENVYGLANTDRRSYEWMIGDALLAAPLYGDDYETAVARSIYLPEGIWMDYDTGKTYQGPLTLEGFKIPLDKTPLFVGGTGIVIEEVEKKLRVRVYPIKENTETIFYGKDGETKSVITIGAPDWENFKVTDTTNGKVMVFSKVRHAFEFDLEPGHNYLIE</sequence>
<comment type="caution">
    <text evidence="7">The sequence shown here is derived from an EMBL/GenBank/DDBJ whole genome shotgun (WGS) entry which is preliminary data.</text>
</comment>
<comment type="similarity">
    <text evidence="1 4">Belongs to the glycosyl hydrolase 31 family.</text>
</comment>
<reference evidence="7" key="1">
    <citation type="journal article" date="2020" name="mSystems">
        <title>Genome- and Community-Level Interaction Insights into Carbon Utilization and Element Cycling Functions of Hydrothermarchaeota in Hydrothermal Sediment.</title>
        <authorList>
            <person name="Zhou Z."/>
            <person name="Liu Y."/>
            <person name="Xu W."/>
            <person name="Pan J."/>
            <person name="Luo Z.H."/>
            <person name="Li M."/>
        </authorList>
    </citation>
    <scope>NUCLEOTIDE SEQUENCE [LARGE SCALE GENOMIC DNA]</scope>
    <source>
        <strain evidence="7">HyVt-345</strain>
    </source>
</reference>
<dbReference type="Gene3D" id="2.60.40.1180">
    <property type="entry name" value="Golgi alpha-mannosidase II"/>
    <property type="match status" value="1"/>
</dbReference>
<dbReference type="Proteomes" id="UP000886191">
    <property type="component" value="Unassembled WGS sequence"/>
</dbReference>
<evidence type="ECO:0000256" key="4">
    <source>
        <dbReference type="RuleBase" id="RU361185"/>
    </source>
</evidence>
<dbReference type="Pfam" id="PF21365">
    <property type="entry name" value="Glyco_hydro_31_3rd"/>
    <property type="match status" value="1"/>
</dbReference>
<feature type="domain" description="Glycosyl hydrolase family 31 C-terminal" evidence="6">
    <location>
        <begin position="592"/>
        <end position="683"/>
    </location>
</feature>
<organism evidence="7">
    <name type="scientific">Pricia antarctica</name>
    <dbReference type="NCBI Taxonomy" id="641691"/>
    <lineage>
        <taxon>Bacteria</taxon>
        <taxon>Pseudomonadati</taxon>
        <taxon>Bacteroidota</taxon>
        <taxon>Flavobacteriia</taxon>
        <taxon>Flavobacteriales</taxon>
        <taxon>Flavobacteriaceae</taxon>
        <taxon>Pricia</taxon>
    </lineage>
</organism>
<feature type="domain" description="Glycoside hydrolase family 31 TIM barrel" evidence="5">
    <location>
        <begin position="272"/>
        <end position="436"/>
    </location>
</feature>
<dbReference type="InterPro" id="IPR017853">
    <property type="entry name" value="GH"/>
</dbReference>
<dbReference type="AlphaFoldDB" id="A0A831QQJ5"/>
<gene>
    <name evidence="7" type="ORF">ENH87_09615</name>
</gene>
<dbReference type="EMBL" id="DRGL01000033">
    <property type="protein sequence ID" value="HEA21162.1"/>
    <property type="molecule type" value="Genomic_DNA"/>
</dbReference>
<dbReference type="InterPro" id="IPR013780">
    <property type="entry name" value="Glyco_hydro_b"/>
</dbReference>
<evidence type="ECO:0000259" key="6">
    <source>
        <dbReference type="Pfam" id="PF21365"/>
    </source>
</evidence>
<evidence type="ECO:0008006" key="8">
    <source>
        <dbReference type="Google" id="ProtNLM"/>
    </source>
</evidence>
<dbReference type="InterPro" id="IPR048395">
    <property type="entry name" value="Glyco_hydro_31_C"/>
</dbReference>
<evidence type="ECO:0000313" key="7">
    <source>
        <dbReference type="EMBL" id="HEA21162.1"/>
    </source>
</evidence>
<evidence type="ECO:0000259" key="5">
    <source>
        <dbReference type="Pfam" id="PF01055"/>
    </source>
</evidence>
<evidence type="ECO:0000256" key="1">
    <source>
        <dbReference type="ARBA" id="ARBA00007806"/>
    </source>
</evidence>
<dbReference type="InterPro" id="IPR050985">
    <property type="entry name" value="Alpha-glycosidase_related"/>
</dbReference>
<name>A0A831QQJ5_9FLAO</name>
<dbReference type="InterPro" id="IPR000322">
    <property type="entry name" value="Glyco_hydro_31_TIM"/>
</dbReference>
<dbReference type="Gene3D" id="3.20.20.80">
    <property type="entry name" value="Glycosidases"/>
    <property type="match status" value="1"/>
</dbReference>
<dbReference type="SUPFAM" id="SSF51445">
    <property type="entry name" value="(Trans)glycosidases"/>
    <property type="match status" value="1"/>
</dbReference>
<evidence type="ECO:0000256" key="3">
    <source>
        <dbReference type="ARBA" id="ARBA00023295"/>
    </source>
</evidence>
<evidence type="ECO:0000256" key="2">
    <source>
        <dbReference type="ARBA" id="ARBA00022801"/>
    </source>
</evidence>
<dbReference type="PANTHER" id="PTHR43053">
    <property type="entry name" value="GLYCOSIDASE FAMILY 31"/>
    <property type="match status" value="1"/>
</dbReference>
<dbReference type="GO" id="GO:0004553">
    <property type="term" value="F:hydrolase activity, hydrolyzing O-glycosyl compounds"/>
    <property type="evidence" value="ECO:0007669"/>
    <property type="project" value="InterPro"/>
</dbReference>
<protein>
    <recommendedName>
        <fullName evidence="8">Alpha-glucosidase, glycosyl hydrolase family GH31</fullName>
    </recommendedName>
</protein>
<dbReference type="PANTHER" id="PTHR43053:SF4">
    <property type="entry name" value="MYOGENESIS-REGULATING GLYCOSIDASE"/>
    <property type="match status" value="1"/>
</dbReference>
<accession>A0A831QQJ5</accession>
<dbReference type="SUPFAM" id="SSF51011">
    <property type="entry name" value="Glycosyl hydrolase domain"/>
    <property type="match status" value="1"/>
</dbReference>